<feature type="compositionally biased region" description="Polar residues" evidence="1">
    <location>
        <begin position="564"/>
        <end position="578"/>
    </location>
</feature>
<dbReference type="InterPro" id="IPR027822">
    <property type="entry name" value="DUF4641"/>
</dbReference>
<sequence length="598" mass="63751">MSSPDEVYVLRRRVRPKVRERAGVRIAGPAVPPGPNPGPEPGEPRSGKGGGGFPDPEGFQSKREMLEARGPVLWGREGRPGSPHEHTRDLLDLIDESEAAKEANLQQLTDQDVLGVRRYPDPEGFQSEREMLEARGPVLWGREGRPGSPHEHTRDLLDLIDESEAAKEANLQQLTDQDVLGVRRYPDPEGFQSEREMLEARGPVLWGREGRPGSPHEHTRDLLDLIEESEAAKEANLQQLTDQDVLGVRRYPSPERSTAFKEATGSTLHLEAGPGGRGAPGQSCGEASTAPAGPLRLGGPEAGRALGNPKRGTKRRLNVAADRQRRSAEGLAWLLSDSESSDEFSETQLMTVSTYRRGGGQAKPSRPEDPGDTPRHSKFQVRENYRHVTGSSLSSAPRGLSSVVERQGVGKQGISSPKKMQSVLWGKGGSKPSYAGAAAAAAAAASVSAAAPGGLPQVTPRKNGAQEKKSVGEASKLALGGTFGSRGQRISATPVEPATFPPISGIPLPGRPKSYTLVLSGTKQSKHSGAGKKSVVSWTRESEAVAGEDKDPNRDPAPKGQHPVHTSSSMLPLSTPQRSALGAPRSLGHYDARSGSFS</sequence>
<evidence type="ECO:0000313" key="2">
    <source>
        <dbReference type="Proteomes" id="UP000245320"/>
    </source>
</evidence>
<gene>
    <name evidence="3" type="primary">LOC117310202</name>
</gene>
<accession>A0A6J3QT66</accession>
<dbReference type="Proteomes" id="UP000245320">
    <property type="component" value="Chromosome X"/>
</dbReference>
<dbReference type="AlphaFoldDB" id="A0A6J3QT66"/>
<reference evidence="3" key="1">
    <citation type="submission" date="2025-08" db="UniProtKB">
        <authorList>
            <consortium name="RefSeq"/>
        </authorList>
    </citation>
    <scope>IDENTIFICATION</scope>
    <source>
        <tissue evidence="3">Spleen</tissue>
    </source>
</reference>
<feature type="compositionally biased region" description="Basic and acidic residues" evidence="1">
    <location>
        <begin position="365"/>
        <end position="386"/>
    </location>
</feature>
<feature type="compositionally biased region" description="Low complexity" evidence="1">
    <location>
        <begin position="390"/>
        <end position="402"/>
    </location>
</feature>
<dbReference type="InParanoid" id="A0A6J3QT66"/>
<evidence type="ECO:0000313" key="3">
    <source>
        <dbReference type="RefSeq" id="XP_033705193.1"/>
    </source>
</evidence>
<feature type="region of interest" description="Disordered" evidence="1">
    <location>
        <begin position="451"/>
        <end position="598"/>
    </location>
</feature>
<protein>
    <submittedName>
        <fullName evidence="3">Uncharacterized protein CXorf49 homolog</fullName>
    </submittedName>
</protein>
<name>A0A6J3QT66_TURTR</name>
<feature type="compositionally biased region" description="Basic and acidic residues" evidence="1">
    <location>
        <begin position="76"/>
        <end position="89"/>
    </location>
</feature>
<feature type="region of interest" description="Disordered" evidence="1">
    <location>
        <begin position="353"/>
        <end position="429"/>
    </location>
</feature>
<keyword evidence="2" id="KW-1185">Reference proteome</keyword>
<evidence type="ECO:0000256" key="1">
    <source>
        <dbReference type="SAM" id="MobiDB-lite"/>
    </source>
</evidence>
<feature type="region of interest" description="Disordered" evidence="1">
    <location>
        <begin position="19"/>
        <end position="89"/>
    </location>
</feature>
<feature type="compositionally biased region" description="Pro residues" evidence="1">
    <location>
        <begin position="30"/>
        <end position="41"/>
    </location>
</feature>
<dbReference type="RefSeq" id="XP_033705193.1">
    <property type="nucleotide sequence ID" value="XM_033849302.1"/>
</dbReference>
<feature type="region of interest" description="Disordered" evidence="1">
    <location>
        <begin position="235"/>
        <end position="326"/>
    </location>
</feature>
<dbReference type="OrthoDB" id="9681638at2759"/>
<dbReference type="FunCoup" id="A0A6J3QT66">
    <property type="interactions" value="5"/>
</dbReference>
<proteinExistence type="predicted"/>
<feature type="compositionally biased region" description="Basic and acidic residues" evidence="1">
    <location>
        <begin position="540"/>
        <end position="557"/>
    </location>
</feature>
<dbReference type="Pfam" id="PF15483">
    <property type="entry name" value="DUF4641"/>
    <property type="match status" value="1"/>
</dbReference>
<dbReference type="PANTHER" id="PTHR31866:SF1">
    <property type="entry name" value="GENE 4779-RELATED"/>
    <property type="match status" value="1"/>
</dbReference>
<organism evidence="2 3">
    <name type="scientific">Tursiops truncatus</name>
    <name type="common">Atlantic bottle-nosed dolphin</name>
    <name type="synonym">Delphinus truncatus</name>
    <dbReference type="NCBI Taxonomy" id="9739"/>
    <lineage>
        <taxon>Eukaryota</taxon>
        <taxon>Metazoa</taxon>
        <taxon>Chordata</taxon>
        <taxon>Craniata</taxon>
        <taxon>Vertebrata</taxon>
        <taxon>Euteleostomi</taxon>
        <taxon>Mammalia</taxon>
        <taxon>Eutheria</taxon>
        <taxon>Laurasiatheria</taxon>
        <taxon>Artiodactyla</taxon>
        <taxon>Whippomorpha</taxon>
        <taxon>Cetacea</taxon>
        <taxon>Odontoceti</taxon>
        <taxon>Delphinidae</taxon>
        <taxon>Tursiops</taxon>
    </lineage>
</organism>
<dbReference type="PANTHER" id="PTHR31866">
    <property type="entry name" value="GENE 4779-RELATED"/>
    <property type="match status" value="1"/>
</dbReference>